<dbReference type="Proteomes" id="UP000838763">
    <property type="component" value="Unassembled WGS sequence"/>
</dbReference>
<feature type="compositionally biased region" description="Basic and acidic residues" evidence="1">
    <location>
        <begin position="1"/>
        <end position="19"/>
    </location>
</feature>
<comment type="caution">
    <text evidence="2">The sequence shown here is derived from an EMBL/GenBank/DDBJ whole genome shotgun (WGS) entry which is preliminary data.</text>
</comment>
<proteinExistence type="predicted"/>
<dbReference type="EMBL" id="CALLCH030000016">
    <property type="protein sequence ID" value="CAI4217308.1"/>
    <property type="molecule type" value="Genomic_DNA"/>
</dbReference>
<keyword evidence="3" id="KW-1185">Reference proteome</keyword>
<sequence length="67" mass="7575">MEKNDRSYRYSQRAEDVTPRRMPSGGAADDVPRSGKRRAATPSQDKPSGRDHGRRESATTGRDEYSY</sequence>
<protein>
    <submittedName>
        <fullName evidence="2">Uncharacterized protein</fullName>
    </submittedName>
</protein>
<feature type="compositionally biased region" description="Basic and acidic residues" evidence="1">
    <location>
        <begin position="47"/>
        <end position="67"/>
    </location>
</feature>
<accession>A0A9P1H795</accession>
<name>A0A9P1H795_9PEZI</name>
<evidence type="ECO:0000313" key="3">
    <source>
        <dbReference type="Proteomes" id="UP000838763"/>
    </source>
</evidence>
<evidence type="ECO:0000313" key="2">
    <source>
        <dbReference type="EMBL" id="CAI4217308.1"/>
    </source>
</evidence>
<reference evidence="2" key="1">
    <citation type="submission" date="2022-11" db="EMBL/GenBank/DDBJ databases">
        <authorList>
            <person name="Scott C."/>
            <person name="Bruce N."/>
        </authorList>
    </citation>
    <scope>NUCLEOTIDE SEQUENCE</scope>
</reference>
<organism evidence="2 3">
    <name type="scientific">Parascedosporium putredinis</name>
    <dbReference type="NCBI Taxonomy" id="1442378"/>
    <lineage>
        <taxon>Eukaryota</taxon>
        <taxon>Fungi</taxon>
        <taxon>Dikarya</taxon>
        <taxon>Ascomycota</taxon>
        <taxon>Pezizomycotina</taxon>
        <taxon>Sordariomycetes</taxon>
        <taxon>Hypocreomycetidae</taxon>
        <taxon>Microascales</taxon>
        <taxon>Microascaceae</taxon>
        <taxon>Parascedosporium</taxon>
    </lineage>
</organism>
<feature type="region of interest" description="Disordered" evidence="1">
    <location>
        <begin position="1"/>
        <end position="67"/>
    </location>
</feature>
<gene>
    <name evidence="2" type="ORF">PPNO1_LOCUS6919</name>
</gene>
<dbReference type="AlphaFoldDB" id="A0A9P1H795"/>
<evidence type="ECO:0000256" key="1">
    <source>
        <dbReference type="SAM" id="MobiDB-lite"/>
    </source>
</evidence>